<feature type="transmembrane region" description="Helical" evidence="7">
    <location>
        <begin position="53"/>
        <end position="79"/>
    </location>
</feature>
<dbReference type="GO" id="GO:0055085">
    <property type="term" value="P:transmembrane transport"/>
    <property type="evidence" value="ECO:0007669"/>
    <property type="project" value="InterPro"/>
</dbReference>
<keyword evidence="10" id="KW-1185">Reference proteome</keyword>
<evidence type="ECO:0000256" key="1">
    <source>
        <dbReference type="ARBA" id="ARBA00004651"/>
    </source>
</evidence>
<comment type="subcellular location">
    <subcellularLocation>
        <location evidence="1 7">Cell membrane</location>
        <topology evidence="1 7">Multi-pass membrane protein</topology>
    </subcellularLocation>
</comment>
<accession>A0A7M4DFF7</accession>
<feature type="transmembrane region" description="Helical" evidence="7">
    <location>
        <begin position="302"/>
        <end position="322"/>
    </location>
</feature>
<name>A0A7M4DFF7_9MICO</name>
<feature type="transmembrane region" description="Helical" evidence="7">
    <location>
        <begin position="148"/>
        <end position="168"/>
    </location>
</feature>
<protein>
    <submittedName>
        <fullName evidence="9">Lactose transport system permease protein LacF</fullName>
    </submittedName>
</protein>
<evidence type="ECO:0000256" key="5">
    <source>
        <dbReference type="ARBA" id="ARBA00022989"/>
    </source>
</evidence>
<feature type="transmembrane region" description="Helical" evidence="7">
    <location>
        <begin position="115"/>
        <end position="136"/>
    </location>
</feature>
<dbReference type="PANTHER" id="PTHR30193">
    <property type="entry name" value="ABC TRANSPORTER PERMEASE PROTEIN"/>
    <property type="match status" value="1"/>
</dbReference>
<gene>
    <name evidence="9" type="primary">lacF_7</name>
    <name evidence="9" type="ORF">HALOF300_00848</name>
</gene>
<keyword evidence="4 7" id="KW-0812">Transmembrane</keyword>
<keyword evidence="5 7" id="KW-1133">Transmembrane helix</keyword>
<dbReference type="AlphaFoldDB" id="A0A7M4DFF7"/>
<evidence type="ECO:0000256" key="3">
    <source>
        <dbReference type="ARBA" id="ARBA00022475"/>
    </source>
</evidence>
<feature type="transmembrane region" description="Helical" evidence="7">
    <location>
        <begin position="251"/>
        <end position="270"/>
    </location>
</feature>
<evidence type="ECO:0000256" key="6">
    <source>
        <dbReference type="ARBA" id="ARBA00023136"/>
    </source>
</evidence>
<evidence type="ECO:0000313" key="10">
    <source>
        <dbReference type="Proteomes" id="UP000419743"/>
    </source>
</evidence>
<evidence type="ECO:0000256" key="7">
    <source>
        <dbReference type="RuleBase" id="RU363032"/>
    </source>
</evidence>
<evidence type="ECO:0000256" key="4">
    <source>
        <dbReference type="ARBA" id="ARBA00022692"/>
    </source>
</evidence>
<dbReference type="GO" id="GO:0005886">
    <property type="term" value="C:plasma membrane"/>
    <property type="evidence" value="ECO:0007669"/>
    <property type="project" value="UniProtKB-SubCell"/>
</dbReference>
<dbReference type="PANTHER" id="PTHR30193:SF41">
    <property type="entry name" value="DIACETYLCHITOBIOSE UPTAKE SYSTEM PERMEASE PROTEIN NGCF"/>
    <property type="match status" value="1"/>
</dbReference>
<organism evidence="9 10">
    <name type="scientific">Occultella aeris</name>
    <dbReference type="NCBI Taxonomy" id="2761496"/>
    <lineage>
        <taxon>Bacteria</taxon>
        <taxon>Bacillati</taxon>
        <taxon>Actinomycetota</taxon>
        <taxon>Actinomycetes</taxon>
        <taxon>Micrococcales</taxon>
        <taxon>Ruaniaceae</taxon>
        <taxon>Occultella</taxon>
    </lineage>
</organism>
<sequence>MLAAADGPATAPAIAATPAATGPMAVLTGRLRGSRRRPPRVAPSRSGRKTRRAGWLMVAPTIAHIGLWTLIPVIATFALSLTDYSVFDAPAWIGLDNYIEIINDAAFRKATWNTIVYTFWTVPVSMAIAVVIAVMLNQRLRLQNWYRAAFFLPQVTATVAIAMVWLWMFNPQTGLVNGILSVVGIPGQAWLVDPEWALWAVIVVGVWQGIGMKMLIYIAALQNIDESLYEAASIDGASAVRKFFAITLPMLKPATFFVFVISIIGAFQVFDQVYVLTDGGPANATTMMTYEVYRAAFQDFRMGLACAQSVLLFAFLLVMTLISRRATRGDEE</sequence>
<feature type="domain" description="ABC transmembrane type-1" evidence="8">
    <location>
        <begin position="111"/>
        <end position="323"/>
    </location>
</feature>
<dbReference type="SUPFAM" id="SSF161098">
    <property type="entry name" value="MetI-like"/>
    <property type="match status" value="1"/>
</dbReference>
<dbReference type="Pfam" id="PF00528">
    <property type="entry name" value="BPD_transp_1"/>
    <property type="match status" value="1"/>
</dbReference>
<reference evidence="9 10" key="1">
    <citation type="submission" date="2019-11" db="EMBL/GenBank/DDBJ databases">
        <authorList>
            <person name="Criscuolo A."/>
        </authorList>
    </citation>
    <scope>NUCLEOTIDE SEQUENCE [LARGE SCALE GENOMIC DNA]</scope>
    <source>
        <strain evidence="9">CIP111667</strain>
    </source>
</reference>
<dbReference type="Gene3D" id="1.10.3720.10">
    <property type="entry name" value="MetI-like"/>
    <property type="match status" value="1"/>
</dbReference>
<keyword evidence="6 7" id="KW-0472">Membrane</keyword>
<comment type="similarity">
    <text evidence="7">Belongs to the binding-protein-dependent transport system permease family.</text>
</comment>
<keyword evidence="2 7" id="KW-0813">Transport</keyword>
<evidence type="ECO:0000313" key="9">
    <source>
        <dbReference type="EMBL" id="VZO35650.1"/>
    </source>
</evidence>
<dbReference type="EMBL" id="CACRYJ010000014">
    <property type="protein sequence ID" value="VZO35650.1"/>
    <property type="molecule type" value="Genomic_DNA"/>
</dbReference>
<dbReference type="Proteomes" id="UP000419743">
    <property type="component" value="Unassembled WGS sequence"/>
</dbReference>
<dbReference type="InterPro" id="IPR051393">
    <property type="entry name" value="ABC_transporter_permease"/>
</dbReference>
<evidence type="ECO:0000256" key="2">
    <source>
        <dbReference type="ARBA" id="ARBA00022448"/>
    </source>
</evidence>
<dbReference type="InterPro" id="IPR000515">
    <property type="entry name" value="MetI-like"/>
</dbReference>
<dbReference type="CDD" id="cd06261">
    <property type="entry name" value="TM_PBP2"/>
    <property type="match status" value="1"/>
</dbReference>
<feature type="transmembrane region" description="Helical" evidence="7">
    <location>
        <begin position="12"/>
        <end position="32"/>
    </location>
</feature>
<comment type="caution">
    <text evidence="9">The sequence shown here is derived from an EMBL/GenBank/DDBJ whole genome shotgun (WGS) entry which is preliminary data.</text>
</comment>
<dbReference type="PROSITE" id="PS50928">
    <property type="entry name" value="ABC_TM1"/>
    <property type="match status" value="1"/>
</dbReference>
<dbReference type="InterPro" id="IPR035906">
    <property type="entry name" value="MetI-like_sf"/>
</dbReference>
<keyword evidence="3" id="KW-1003">Cell membrane</keyword>
<proteinExistence type="inferred from homology"/>
<evidence type="ECO:0000259" key="8">
    <source>
        <dbReference type="PROSITE" id="PS50928"/>
    </source>
</evidence>
<feature type="transmembrane region" description="Helical" evidence="7">
    <location>
        <begin position="196"/>
        <end position="220"/>
    </location>
</feature>